<reference evidence="2 3" key="1">
    <citation type="submission" date="2017-11" db="EMBL/GenBank/DDBJ databases">
        <title>Infants hospitalized years apart are colonized by the same room-sourced microbial strains.</title>
        <authorList>
            <person name="Brooks B."/>
            <person name="Olm M.R."/>
            <person name="Firek B.A."/>
            <person name="Baker R."/>
            <person name="Thomas B.C."/>
            <person name="Morowitz M.J."/>
            <person name="Banfield J.F."/>
        </authorList>
    </citation>
    <scope>NUCLEOTIDE SEQUENCE [LARGE SCALE GENOMIC DNA]</scope>
    <source>
        <strain evidence="2">S2_009_000_R2_76</strain>
    </source>
</reference>
<proteinExistence type="predicted"/>
<dbReference type="InterPro" id="IPR025665">
    <property type="entry name" value="Beta-barrel_OMP_2"/>
</dbReference>
<dbReference type="Proteomes" id="UP000249645">
    <property type="component" value="Unassembled WGS sequence"/>
</dbReference>
<evidence type="ECO:0000313" key="2">
    <source>
        <dbReference type="EMBL" id="PZP48786.1"/>
    </source>
</evidence>
<dbReference type="EMBL" id="QFOI01000146">
    <property type="protein sequence ID" value="PZP48786.1"/>
    <property type="molecule type" value="Genomic_DNA"/>
</dbReference>
<sequence>MRSNWLFIMLLGMFFCSSESKGQLITIYAERFHIGWKAGMSFSGFSNNVYPFDKQNSADPYYSGFKKYIRSTFVPGITADYQLSSKLTLGLEVNYNGRGAVYRRYVEGSDFESEDGSVNKGYYYFKYRINNLESPITLQYRVTNNNYGETGLVIYGGIAPSWNLRAKYSETNPDDPNIDIYSVANTGQNHSLDNVRKFNYSLLGGLKLLTSENPKGNFYIDLRFQYDGLPTFNIDYLPNGTHNMGTYSWTTGLYIGYSF</sequence>
<dbReference type="AlphaFoldDB" id="A0A2W5GSL1"/>
<evidence type="ECO:0000259" key="1">
    <source>
        <dbReference type="Pfam" id="PF13568"/>
    </source>
</evidence>
<accession>A0A2W5GSL1</accession>
<evidence type="ECO:0000313" key="3">
    <source>
        <dbReference type="Proteomes" id="UP000249645"/>
    </source>
</evidence>
<comment type="caution">
    <text evidence="2">The sequence shown here is derived from an EMBL/GenBank/DDBJ whole genome shotgun (WGS) entry which is preliminary data.</text>
</comment>
<feature type="domain" description="Outer membrane protein beta-barrel" evidence="1">
    <location>
        <begin position="30"/>
        <end position="229"/>
    </location>
</feature>
<dbReference type="Pfam" id="PF13568">
    <property type="entry name" value="OMP_b-brl_2"/>
    <property type="match status" value="1"/>
</dbReference>
<protein>
    <recommendedName>
        <fullName evidence="1">Outer membrane protein beta-barrel domain-containing protein</fullName>
    </recommendedName>
</protein>
<gene>
    <name evidence="2" type="ORF">DI598_09410</name>
</gene>
<organism evidence="2 3">
    <name type="scientific">Pseudopedobacter saltans</name>
    <dbReference type="NCBI Taxonomy" id="151895"/>
    <lineage>
        <taxon>Bacteria</taxon>
        <taxon>Pseudomonadati</taxon>
        <taxon>Bacteroidota</taxon>
        <taxon>Sphingobacteriia</taxon>
        <taxon>Sphingobacteriales</taxon>
        <taxon>Sphingobacteriaceae</taxon>
        <taxon>Pseudopedobacter</taxon>
    </lineage>
</organism>
<name>A0A2W5GSL1_9SPHI</name>